<protein>
    <submittedName>
        <fullName evidence="1">Uncharacterized protein</fullName>
    </submittedName>
</protein>
<organism evidence="1 2">
    <name type="scientific">Pseudomonas syringae pv. aceris</name>
    <dbReference type="NCBI Taxonomy" id="199198"/>
    <lineage>
        <taxon>Bacteria</taxon>
        <taxon>Pseudomonadati</taxon>
        <taxon>Pseudomonadota</taxon>
        <taxon>Gammaproteobacteria</taxon>
        <taxon>Pseudomonadales</taxon>
        <taxon>Pseudomonadaceae</taxon>
        <taxon>Pseudomonas</taxon>
        <taxon>Pseudomonas syringae</taxon>
    </lineage>
</organism>
<evidence type="ECO:0000313" key="2">
    <source>
        <dbReference type="Proteomes" id="UP000050297"/>
    </source>
</evidence>
<comment type="caution">
    <text evidence="1">The sequence shown here is derived from an EMBL/GenBank/DDBJ whole genome shotgun (WGS) entry which is preliminary data.</text>
</comment>
<dbReference type="Proteomes" id="UP000050297">
    <property type="component" value="Unassembled WGS sequence"/>
</dbReference>
<name>A0A0P9JC28_PSESX</name>
<gene>
    <name evidence="1" type="ORF">ALO91_05848</name>
</gene>
<evidence type="ECO:0000313" key="1">
    <source>
        <dbReference type="EMBL" id="KPW21816.1"/>
    </source>
</evidence>
<proteinExistence type="predicted"/>
<dbReference type="AlphaFoldDB" id="A0A0P9JC28"/>
<accession>A0A0P9JC28</accession>
<dbReference type="EMBL" id="LJPM01000211">
    <property type="protein sequence ID" value="KPW21816.1"/>
    <property type="molecule type" value="Genomic_DNA"/>
</dbReference>
<sequence>MSDHITRLQTDQRSRAAGDFLDGDAAFDVQGFLLLGGQLDHRYAQTITAALGTRTSNIAHFLTFIRQRADGDRQLLTLAVANHFKFGLAAVLEVADQVRQVGRHDDGLAVGAQNHVTHLHTALGSRAVFKHLRNQRAGRLVQTKRLGKVLVHFLDDHTQPAAADFAVGLELVGHIHGDVDRNRERQAHETTGTREDLRVDPDDLASHVEQRATGVTRVDGHVGLNERHVGIVRQAAPLGTDDTLGHGVIETERRADRQNPFTDLERIGIAQFGGWQVLALNLQNGNVGTRIGTDQLGLQLAAIGQAYENLVSTIDYMIVGQHVAVRGDDEARAEGLSFTLAITLACTRARRTRTWRHAALEKLTKHRRQAFQIRHLLIGDGTVRQLLARTDIHHCGRCLLDQPGEVRQVFGLGRSNLTEHQHSGNQ</sequence>
<reference evidence="1 2" key="1">
    <citation type="submission" date="2015-09" db="EMBL/GenBank/DDBJ databases">
        <title>Genome announcement of multiple Pseudomonas syringae strains.</title>
        <authorList>
            <person name="Thakur S."/>
            <person name="Wang P.W."/>
            <person name="Gong Y."/>
            <person name="Weir B.S."/>
            <person name="Guttman D.S."/>
        </authorList>
    </citation>
    <scope>NUCLEOTIDE SEQUENCE [LARGE SCALE GENOMIC DNA]</scope>
    <source>
        <strain evidence="1 2">ICMP2802</strain>
    </source>
</reference>